<dbReference type="Proteomes" id="UP001460270">
    <property type="component" value="Unassembled WGS sequence"/>
</dbReference>
<accession>A0AAW0MKS6</accession>
<gene>
    <name evidence="2" type="ORF">WMY93_033569</name>
</gene>
<dbReference type="AlphaFoldDB" id="A0AAW0MKS6"/>
<evidence type="ECO:0000313" key="2">
    <source>
        <dbReference type="EMBL" id="KAK7879719.1"/>
    </source>
</evidence>
<feature type="region of interest" description="Disordered" evidence="1">
    <location>
        <begin position="68"/>
        <end position="97"/>
    </location>
</feature>
<protein>
    <submittedName>
        <fullName evidence="2">Uncharacterized protein</fullName>
    </submittedName>
</protein>
<evidence type="ECO:0000313" key="3">
    <source>
        <dbReference type="Proteomes" id="UP001460270"/>
    </source>
</evidence>
<comment type="caution">
    <text evidence="2">The sequence shown here is derived from an EMBL/GenBank/DDBJ whole genome shotgun (WGS) entry which is preliminary data.</text>
</comment>
<keyword evidence="3" id="KW-1185">Reference proteome</keyword>
<feature type="compositionally biased region" description="Low complexity" evidence="1">
    <location>
        <begin position="82"/>
        <end position="93"/>
    </location>
</feature>
<feature type="compositionally biased region" description="Polar residues" evidence="1">
    <location>
        <begin position="173"/>
        <end position="182"/>
    </location>
</feature>
<dbReference type="EMBL" id="JBBPFD010000208">
    <property type="protein sequence ID" value="KAK7879719.1"/>
    <property type="molecule type" value="Genomic_DNA"/>
</dbReference>
<name>A0AAW0MKS6_9GOBI</name>
<sequence length="182" mass="20121">MTEREKERERGCCVRCLKGSAESQLRRRHLTQVYIDLTCKVDALDASALRSERSIPLKVVITFLQQIPESDPSPRTAPPLPGRGRSSLGLSPGQRQNKCPCVRQWHREALRCSPGTDSPAAPRLSVDTLPPEDRPELRLQPPLSPAAHLHLPDTGLFCSRAKLEPPPGDVSQCHGSSRGQLR</sequence>
<feature type="region of interest" description="Disordered" evidence="1">
    <location>
        <begin position="112"/>
        <end position="146"/>
    </location>
</feature>
<proteinExistence type="predicted"/>
<evidence type="ECO:0000256" key="1">
    <source>
        <dbReference type="SAM" id="MobiDB-lite"/>
    </source>
</evidence>
<feature type="region of interest" description="Disordered" evidence="1">
    <location>
        <begin position="160"/>
        <end position="182"/>
    </location>
</feature>
<organism evidence="2 3">
    <name type="scientific">Mugilogobius chulae</name>
    <name type="common">yellowstripe goby</name>
    <dbReference type="NCBI Taxonomy" id="88201"/>
    <lineage>
        <taxon>Eukaryota</taxon>
        <taxon>Metazoa</taxon>
        <taxon>Chordata</taxon>
        <taxon>Craniata</taxon>
        <taxon>Vertebrata</taxon>
        <taxon>Euteleostomi</taxon>
        <taxon>Actinopterygii</taxon>
        <taxon>Neopterygii</taxon>
        <taxon>Teleostei</taxon>
        <taxon>Neoteleostei</taxon>
        <taxon>Acanthomorphata</taxon>
        <taxon>Gobiaria</taxon>
        <taxon>Gobiiformes</taxon>
        <taxon>Gobioidei</taxon>
        <taxon>Gobiidae</taxon>
        <taxon>Gobionellinae</taxon>
        <taxon>Mugilogobius</taxon>
    </lineage>
</organism>
<reference evidence="3" key="1">
    <citation type="submission" date="2024-04" db="EMBL/GenBank/DDBJ databases">
        <title>Salinicola lusitanus LLJ914,a marine bacterium isolated from the Okinawa Trough.</title>
        <authorList>
            <person name="Li J."/>
        </authorList>
    </citation>
    <scope>NUCLEOTIDE SEQUENCE [LARGE SCALE GENOMIC DNA]</scope>
</reference>